<accession>A0A2A2JZU2</accession>
<dbReference type="Pfam" id="PF05721">
    <property type="entry name" value="PhyH"/>
    <property type="match status" value="1"/>
</dbReference>
<dbReference type="GO" id="GO:0016491">
    <property type="term" value="F:oxidoreductase activity"/>
    <property type="evidence" value="ECO:0007669"/>
    <property type="project" value="UniProtKB-KW"/>
</dbReference>
<dbReference type="STRING" id="2018661.A0A2A2JZU2"/>
<proteinExistence type="predicted"/>
<dbReference type="PANTHER" id="PTHR20883">
    <property type="entry name" value="PHYTANOYL-COA DIOXYGENASE DOMAIN CONTAINING 1"/>
    <property type="match status" value="1"/>
</dbReference>
<keyword evidence="4" id="KW-1185">Reference proteome</keyword>
<organism evidence="3 4">
    <name type="scientific">Diploscapter pachys</name>
    <dbReference type="NCBI Taxonomy" id="2018661"/>
    <lineage>
        <taxon>Eukaryota</taxon>
        <taxon>Metazoa</taxon>
        <taxon>Ecdysozoa</taxon>
        <taxon>Nematoda</taxon>
        <taxon>Chromadorea</taxon>
        <taxon>Rhabditida</taxon>
        <taxon>Rhabditina</taxon>
        <taxon>Rhabditomorpha</taxon>
        <taxon>Rhabditoidea</taxon>
        <taxon>Rhabditidae</taxon>
        <taxon>Diploscapter</taxon>
    </lineage>
</organism>
<dbReference type="OrthoDB" id="445007at2759"/>
<dbReference type="EMBL" id="LIAE01009975">
    <property type="protein sequence ID" value="PAV67227.1"/>
    <property type="molecule type" value="Genomic_DNA"/>
</dbReference>
<dbReference type="AlphaFoldDB" id="A0A2A2JZU2"/>
<evidence type="ECO:0000313" key="4">
    <source>
        <dbReference type="Proteomes" id="UP000218231"/>
    </source>
</evidence>
<comment type="caution">
    <text evidence="3">The sequence shown here is derived from an EMBL/GenBank/DDBJ whole genome shotgun (WGS) entry which is preliminary data.</text>
</comment>
<sequence length="455" mass="50846">MGELPCRIHHVSRYIGFHRLAWALHVGVGPMQQLCSIGAPTRGQDNRVLQQPCVFRRREKRLVEPLDPLRRQGLGTFGAFADQFTHRFGRAWPRGGRKAHRECKMLKKMRENGAFCTLATGRWKHSMKPLPEQKAQGRHLPRHVPCSGWAPCQPASATMPLNRSVNMSVPEKNPPLLPSVTRSTSPEEIVQLSDQVGAVIIRNFMTPEQVKRINQEVDAPLKALDAGSKHEHELIVEFHGRQTKRLTNLVTHSKTFREEILDDDLFHELGRVLYQSDAGDWWLTTAQLIEIGPGNKAQMLHRDMAQYYPYVAMNKHAPRAIANLMLALTDFTEENGATRLIPGSQDWDDFGNVGTPEMTIPAVLNAGDAVLFGGKVVHGGGANVTAGEFRRGLTIPLQASILTPEEAYPLIVPLEVVRTLSARVQKIIGFRSQYPAGSPGLWQHNYADLADHLQL</sequence>
<comment type="cofactor">
    <cofactor evidence="1">
        <name>Fe cation</name>
        <dbReference type="ChEBI" id="CHEBI:24875"/>
    </cofactor>
</comment>
<dbReference type="Gene3D" id="2.60.120.620">
    <property type="entry name" value="q2cbj1_9rhob like domain"/>
    <property type="match status" value="1"/>
</dbReference>
<dbReference type="PANTHER" id="PTHR20883:SF41">
    <property type="entry name" value="IRON_ALPHA-KETOGLUTARATE-DEPENDENT DIOXYGENASE ASQJ"/>
    <property type="match status" value="1"/>
</dbReference>
<protein>
    <submittedName>
        <fullName evidence="3">Uncharacterized protein</fullName>
    </submittedName>
</protein>
<dbReference type="InterPro" id="IPR008775">
    <property type="entry name" value="Phytyl_CoA_dOase-like"/>
</dbReference>
<dbReference type="Proteomes" id="UP000218231">
    <property type="component" value="Unassembled WGS sequence"/>
</dbReference>
<reference evidence="3 4" key="1">
    <citation type="journal article" date="2017" name="Curr. Biol.">
        <title>Genome architecture and evolution of a unichromosomal asexual nematode.</title>
        <authorList>
            <person name="Fradin H."/>
            <person name="Zegar C."/>
            <person name="Gutwein M."/>
            <person name="Lucas J."/>
            <person name="Kovtun M."/>
            <person name="Corcoran D."/>
            <person name="Baugh L.R."/>
            <person name="Kiontke K."/>
            <person name="Gunsalus K."/>
            <person name="Fitch D.H."/>
            <person name="Piano F."/>
        </authorList>
    </citation>
    <scope>NUCLEOTIDE SEQUENCE [LARGE SCALE GENOMIC DNA]</scope>
    <source>
        <strain evidence="3">PF1309</strain>
    </source>
</reference>
<gene>
    <name evidence="3" type="ORF">WR25_02352</name>
</gene>
<dbReference type="SUPFAM" id="SSF51197">
    <property type="entry name" value="Clavaminate synthase-like"/>
    <property type="match status" value="1"/>
</dbReference>
<evidence type="ECO:0000256" key="2">
    <source>
        <dbReference type="ARBA" id="ARBA00023002"/>
    </source>
</evidence>
<name>A0A2A2JZU2_9BILA</name>
<evidence type="ECO:0000256" key="1">
    <source>
        <dbReference type="ARBA" id="ARBA00001962"/>
    </source>
</evidence>
<keyword evidence="2" id="KW-0560">Oxidoreductase</keyword>
<evidence type="ECO:0000313" key="3">
    <source>
        <dbReference type="EMBL" id="PAV67227.1"/>
    </source>
</evidence>